<organism evidence="2 3">
    <name type="scientific">Astrephomene gubernaculifera</name>
    <dbReference type="NCBI Taxonomy" id="47775"/>
    <lineage>
        <taxon>Eukaryota</taxon>
        <taxon>Viridiplantae</taxon>
        <taxon>Chlorophyta</taxon>
        <taxon>core chlorophytes</taxon>
        <taxon>Chlorophyceae</taxon>
        <taxon>CS clade</taxon>
        <taxon>Chlamydomonadales</taxon>
        <taxon>Astrephomenaceae</taxon>
        <taxon>Astrephomene</taxon>
    </lineage>
</organism>
<dbReference type="InterPro" id="IPR016040">
    <property type="entry name" value="NAD(P)-bd_dom"/>
</dbReference>
<dbReference type="Pfam" id="PF13460">
    <property type="entry name" value="NAD_binding_10"/>
    <property type="match status" value="1"/>
</dbReference>
<dbReference type="PANTHER" id="PTHR15020:SF11">
    <property type="entry name" value="OS06G0360300 PROTEIN"/>
    <property type="match status" value="1"/>
</dbReference>
<proteinExistence type="predicted"/>
<dbReference type="EMBL" id="BMAR01000018">
    <property type="protein sequence ID" value="GFR47453.1"/>
    <property type="molecule type" value="Genomic_DNA"/>
</dbReference>
<dbReference type="AlphaFoldDB" id="A0AAD3DVL9"/>
<evidence type="ECO:0000313" key="3">
    <source>
        <dbReference type="Proteomes" id="UP001054857"/>
    </source>
</evidence>
<gene>
    <name evidence="2" type="ORF">Agub_g9178</name>
</gene>
<feature type="non-terminal residue" evidence="2">
    <location>
        <position position="1"/>
    </location>
</feature>
<evidence type="ECO:0000259" key="1">
    <source>
        <dbReference type="Pfam" id="PF13460"/>
    </source>
</evidence>
<dbReference type="Proteomes" id="UP001054857">
    <property type="component" value="Unassembled WGS sequence"/>
</dbReference>
<dbReference type="Gene3D" id="3.40.50.720">
    <property type="entry name" value="NAD(P)-binding Rossmann-like Domain"/>
    <property type="match status" value="1"/>
</dbReference>
<comment type="caution">
    <text evidence="2">The sequence shown here is derived from an EMBL/GenBank/DDBJ whole genome shotgun (WGS) entry which is preliminary data.</text>
</comment>
<dbReference type="PANTHER" id="PTHR15020">
    <property type="entry name" value="FLAVIN REDUCTASE-RELATED"/>
    <property type="match status" value="1"/>
</dbReference>
<feature type="domain" description="NAD(P)-binding" evidence="1">
    <location>
        <begin position="44"/>
        <end position="237"/>
    </location>
</feature>
<name>A0AAD3DVL9_9CHLO</name>
<sequence>CFTIAAPLHYCITIKINSECGTCDLIFAAPTMTDSPQPVNVVLGAAGRTGLECVKRLLEVSDLPTRAVVRDPSKMQGILEPSAKLQIAKGDVTDPASLQEALRGARGVIFAVAGKGYWSPAEVDFKGVANVAQASQQAGAERVVLVSSMMVTRKHWLHPIRLLLNNMRWGLMDNKLKGEEALRASGVDYTIVRPGGLGSGPGGHASLVTGQGDSMSGGGLIQRADVAAVCVEALCNPAASRVTLEVLARKGAEGAPEGGFEQQLRNMWAGLKQDGTY</sequence>
<dbReference type="SUPFAM" id="SSF51735">
    <property type="entry name" value="NAD(P)-binding Rossmann-fold domains"/>
    <property type="match status" value="1"/>
</dbReference>
<keyword evidence="3" id="KW-1185">Reference proteome</keyword>
<reference evidence="2 3" key="1">
    <citation type="journal article" date="2021" name="Sci. Rep.">
        <title>Genome sequencing of the multicellular alga Astrephomene provides insights into convergent evolution of germ-soma differentiation.</title>
        <authorList>
            <person name="Yamashita S."/>
            <person name="Yamamoto K."/>
            <person name="Matsuzaki R."/>
            <person name="Suzuki S."/>
            <person name="Yamaguchi H."/>
            <person name="Hirooka S."/>
            <person name="Minakuchi Y."/>
            <person name="Miyagishima S."/>
            <person name="Kawachi M."/>
            <person name="Toyoda A."/>
            <person name="Nozaki H."/>
        </authorList>
    </citation>
    <scope>NUCLEOTIDE SEQUENCE [LARGE SCALE GENOMIC DNA]</scope>
    <source>
        <strain evidence="2 3">NIES-4017</strain>
    </source>
</reference>
<dbReference type="InterPro" id="IPR036291">
    <property type="entry name" value="NAD(P)-bd_dom_sf"/>
</dbReference>
<evidence type="ECO:0000313" key="2">
    <source>
        <dbReference type="EMBL" id="GFR47453.1"/>
    </source>
</evidence>
<protein>
    <recommendedName>
        <fullName evidence="1">NAD(P)-binding domain-containing protein</fullName>
    </recommendedName>
</protein>
<accession>A0AAD3DVL9</accession>